<dbReference type="InterPro" id="IPR005821">
    <property type="entry name" value="Ion_trans_dom"/>
</dbReference>
<feature type="transmembrane region" description="Helical" evidence="12">
    <location>
        <begin position="51"/>
        <end position="71"/>
    </location>
</feature>
<dbReference type="InterPro" id="IPR027359">
    <property type="entry name" value="Volt_channel_dom_sf"/>
</dbReference>
<feature type="domain" description="Ion transport" evidence="13">
    <location>
        <begin position="21"/>
        <end position="234"/>
    </location>
</feature>
<dbReference type="AlphaFoldDB" id="A0A5S9NX00"/>
<feature type="transmembrane region" description="Helical" evidence="12">
    <location>
        <begin position="205"/>
        <end position="229"/>
    </location>
</feature>
<evidence type="ECO:0000256" key="9">
    <source>
        <dbReference type="ARBA" id="ARBA00023065"/>
    </source>
</evidence>
<evidence type="ECO:0000259" key="13">
    <source>
        <dbReference type="Pfam" id="PF00520"/>
    </source>
</evidence>
<evidence type="ECO:0000313" key="15">
    <source>
        <dbReference type="Proteomes" id="UP000434580"/>
    </source>
</evidence>
<evidence type="ECO:0000256" key="4">
    <source>
        <dbReference type="ARBA" id="ARBA00022692"/>
    </source>
</evidence>
<keyword evidence="11 14" id="KW-0407">Ion channel</keyword>
<evidence type="ECO:0000256" key="7">
    <source>
        <dbReference type="ARBA" id="ARBA00022958"/>
    </source>
</evidence>
<evidence type="ECO:0000256" key="2">
    <source>
        <dbReference type="ARBA" id="ARBA00022448"/>
    </source>
</evidence>
<evidence type="ECO:0000256" key="11">
    <source>
        <dbReference type="ARBA" id="ARBA00023303"/>
    </source>
</evidence>
<evidence type="ECO:0000256" key="12">
    <source>
        <dbReference type="SAM" id="Phobius"/>
    </source>
</evidence>
<feature type="transmembrane region" description="Helical" evidence="12">
    <location>
        <begin position="25"/>
        <end position="44"/>
    </location>
</feature>
<proteinExistence type="predicted"/>
<dbReference type="PRINTS" id="PR00169">
    <property type="entry name" value="KCHANNEL"/>
</dbReference>
<dbReference type="GO" id="GO:0008076">
    <property type="term" value="C:voltage-gated potassium channel complex"/>
    <property type="evidence" value="ECO:0007669"/>
    <property type="project" value="InterPro"/>
</dbReference>
<comment type="subcellular location">
    <subcellularLocation>
        <location evidence="1">Membrane</location>
        <topology evidence="1">Multi-pass membrane protein</topology>
    </subcellularLocation>
</comment>
<keyword evidence="5" id="KW-0631">Potassium channel</keyword>
<keyword evidence="4 12" id="KW-0812">Transmembrane</keyword>
<dbReference type="InterPro" id="IPR028325">
    <property type="entry name" value="VG_K_chnl"/>
</dbReference>
<keyword evidence="9" id="KW-0406">Ion transport</keyword>
<keyword evidence="3" id="KW-0633">Potassium transport</keyword>
<dbReference type="Gene3D" id="1.10.287.70">
    <property type="match status" value="1"/>
</dbReference>
<feature type="transmembrane region" description="Helical" evidence="12">
    <location>
        <begin position="83"/>
        <end position="106"/>
    </location>
</feature>
<keyword evidence="7" id="KW-0630">Potassium</keyword>
<sequence>MDAIKSRVLFAIEDTETNVGRAFDFTIQFCIVISLICFSIETLPERSNRTVLLLSYIETCLIAIFTIEYLLRVWVSDKSIRFIFSFYGLVDLIAILPYYVGLGADLQSLRAFRFLRLFKVFKLTRYTNALERYRESFRYVRDDLVIFSVFSFILLYLAGVGIYHFEHEAQPEVFRSIFDALWWSVVTLTTTGYGDVYPVTAGGRVFASIILILGLGVVAVPTGLIASALTKAREK</sequence>
<evidence type="ECO:0000256" key="8">
    <source>
        <dbReference type="ARBA" id="ARBA00022989"/>
    </source>
</evidence>
<keyword evidence="8 12" id="KW-1133">Transmembrane helix</keyword>
<evidence type="ECO:0000256" key="5">
    <source>
        <dbReference type="ARBA" id="ARBA00022826"/>
    </source>
</evidence>
<dbReference type="GO" id="GO:0005249">
    <property type="term" value="F:voltage-gated potassium channel activity"/>
    <property type="evidence" value="ECO:0007669"/>
    <property type="project" value="InterPro"/>
</dbReference>
<reference evidence="14 15" key="1">
    <citation type="submission" date="2019-11" db="EMBL/GenBank/DDBJ databases">
        <authorList>
            <person name="Holert J."/>
        </authorList>
    </citation>
    <scope>NUCLEOTIDE SEQUENCE [LARGE SCALE GENOMIC DNA]</scope>
    <source>
        <strain evidence="14">BC5_2</strain>
    </source>
</reference>
<accession>A0A5S9NX00</accession>
<keyword evidence="6" id="KW-0851">Voltage-gated channel</keyword>
<dbReference type="Gene3D" id="1.20.120.350">
    <property type="entry name" value="Voltage-gated potassium channels. Chain C"/>
    <property type="match status" value="1"/>
</dbReference>
<feature type="transmembrane region" description="Helical" evidence="12">
    <location>
        <begin position="144"/>
        <end position="165"/>
    </location>
</feature>
<dbReference type="SUPFAM" id="SSF81324">
    <property type="entry name" value="Voltage-gated potassium channels"/>
    <property type="match status" value="1"/>
</dbReference>
<evidence type="ECO:0000256" key="3">
    <source>
        <dbReference type="ARBA" id="ARBA00022538"/>
    </source>
</evidence>
<dbReference type="PANTHER" id="PTHR11537:SF254">
    <property type="entry name" value="POTASSIUM VOLTAGE-GATED CHANNEL PROTEIN SHAB"/>
    <property type="match status" value="1"/>
</dbReference>
<gene>
    <name evidence="14" type="ORF">DPBNPPHM_03349</name>
</gene>
<dbReference type="GO" id="GO:0001508">
    <property type="term" value="P:action potential"/>
    <property type="evidence" value="ECO:0007669"/>
    <property type="project" value="TreeGrafter"/>
</dbReference>
<keyword evidence="10 12" id="KW-0472">Membrane</keyword>
<organism evidence="14 15">
    <name type="scientific">BD1-7 clade bacterium</name>
    <dbReference type="NCBI Taxonomy" id="2029982"/>
    <lineage>
        <taxon>Bacteria</taxon>
        <taxon>Pseudomonadati</taxon>
        <taxon>Pseudomonadota</taxon>
        <taxon>Gammaproteobacteria</taxon>
        <taxon>Cellvibrionales</taxon>
        <taxon>Spongiibacteraceae</taxon>
        <taxon>BD1-7 clade</taxon>
    </lineage>
</organism>
<evidence type="ECO:0000313" key="14">
    <source>
        <dbReference type="EMBL" id="CAA0095896.1"/>
    </source>
</evidence>
<name>A0A5S9NX00_9GAMM</name>
<dbReference type="OrthoDB" id="9799090at2"/>
<dbReference type="Pfam" id="PF00520">
    <property type="entry name" value="Ion_trans"/>
    <property type="match status" value="1"/>
</dbReference>
<keyword evidence="2" id="KW-0813">Transport</keyword>
<dbReference type="PANTHER" id="PTHR11537">
    <property type="entry name" value="VOLTAGE-GATED POTASSIUM CHANNEL"/>
    <property type="match status" value="1"/>
</dbReference>
<evidence type="ECO:0000256" key="1">
    <source>
        <dbReference type="ARBA" id="ARBA00004141"/>
    </source>
</evidence>
<evidence type="ECO:0000256" key="10">
    <source>
        <dbReference type="ARBA" id="ARBA00023136"/>
    </source>
</evidence>
<dbReference type="EMBL" id="CACSII010000004">
    <property type="protein sequence ID" value="CAA0095896.1"/>
    <property type="molecule type" value="Genomic_DNA"/>
</dbReference>
<dbReference type="Proteomes" id="UP000434580">
    <property type="component" value="Unassembled WGS sequence"/>
</dbReference>
<protein>
    <submittedName>
        <fullName evidence="14">Cyclic nucleotide-gated potassium channel</fullName>
    </submittedName>
</protein>
<evidence type="ECO:0000256" key="6">
    <source>
        <dbReference type="ARBA" id="ARBA00022882"/>
    </source>
</evidence>